<organism evidence="1 2">
    <name type="scientific">Andreprevotia lacus DSM 23236</name>
    <dbReference type="NCBI Taxonomy" id="1121001"/>
    <lineage>
        <taxon>Bacteria</taxon>
        <taxon>Pseudomonadati</taxon>
        <taxon>Pseudomonadota</taxon>
        <taxon>Betaproteobacteria</taxon>
        <taxon>Neisseriales</taxon>
        <taxon>Chitinibacteraceae</taxon>
        <taxon>Andreprevotia</taxon>
    </lineage>
</organism>
<dbReference type="InterPro" id="IPR043519">
    <property type="entry name" value="NT_sf"/>
</dbReference>
<sequence>MSTFSLPEPPATLPPHYLPALEHAIAHIDATFDPLAIVVSGSILRGNPDPGSDFDIHVLWSLPQRRRIQLRFDGVPAEIFLNPPAWLARYLQDEAQQGRPLTADMLASGWLIRDRDGQMQTFIEMARHQLAAGWQVSADTLQRMRYEAALLFEDAAEVFVREPYTARLLQASAIEAGLRCWFAGQQRFLPRPKQRLAMLADAAPKLHALLIEAMQASTDHAPAATLALARALIGAEGFFCWDSGDQP</sequence>
<reference evidence="1 2" key="1">
    <citation type="submission" date="2017-04" db="EMBL/GenBank/DDBJ databases">
        <authorList>
            <person name="Afonso C.L."/>
            <person name="Miller P.J."/>
            <person name="Scott M.A."/>
            <person name="Spackman E."/>
            <person name="Goraichik I."/>
            <person name="Dimitrov K.M."/>
            <person name="Suarez D.L."/>
            <person name="Swayne D.E."/>
        </authorList>
    </citation>
    <scope>NUCLEOTIDE SEQUENCE [LARGE SCALE GENOMIC DNA]</scope>
    <source>
        <strain evidence="1 2">DSM 23236</strain>
    </source>
</reference>
<protein>
    <recommendedName>
        <fullName evidence="3">Nucleotidyltransferase domain-containing protein</fullName>
    </recommendedName>
</protein>
<dbReference type="SUPFAM" id="SSF81301">
    <property type="entry name" value="Nucleotidyltransferase"/>
    <property type="match status" value="1"/>
</dbReference>
<gene>
    <name evidence="1" type="ORF">SAMN02745857_02451</name>
</gene>
<proteinExistence type="predicted"/>
<name>A0A1W1XQT8_9NEIS</name>
<evidence type="ECO:0000313" key="2">
    <source>
        <dbReference type="Proteomes" id="UP000192761"/>
    </source>
</evidence>
<accession>A0A1W1XQT8</accession>
<evidence type="ECO:0000313" key="1">
    <source>
        <dbReference type="EMBL" id="SMC26323.1"/>
    </source>
</evidence>
<evidence type="ECO:0008006" key="3">
    <source>
        <dbReference type="Google" id="ProtNLM"/>
    </source>
</evidence>
<dbReference type="RefSeq" id="WP_084091088.1">
    <property type="nucleotide sequence ID" value="NZ_FWXD01000013.1"/>
</dbReference>
<dbReference type="OrthoDB" id="8223306at2"/>
<dbReference type="STRING" id="1121001.SAMN02745857_02451"/>
<dbReference type="Proteomes" id="UP000192761">
    <property type="component" value="Unassembled WGS sequence"/>
</dbReference>
<dbReference type="Gene3D" id="3.30.460.10">
    <property type="entry name" value="Beta Polymerase, domain 2"/>
    <property type="match status" value="1"/>
</dbReference>
<dbReference type="EMBL" id="FWXD01000013">
    <property type="protein sequence ID" value="SMC26323.1"/>
    <property type="molecule type" value="Genomic_DNA"/>
</dbReference>
<keyword evidence="2" id="KW-1185">Reference proteome</keyword>
<dbReference type="AlphaFoldDB" id="A0A1W1XQT8"/>